<proteinExistence type="predicted"/>
<dbReference type="Proteomes" id="UP000187209">
    <property type="component" value="Unassembled WGS sequence"/>
</dbReference>
<organism evidence="2 3">
    <name type="scientific">Stentor coeruleus</name>
    <dbReference type="NCBI Taxonomy" id="5963"/>
    <lineage>
        <taxon>Eukaryota</taxon>
        <taxon>Sar</taxon>
        <taxon>Alveolata</taxon>
        <taxon>Ciliophora</taxon>
        <taxon>Postciliodesmatophora</taxon>
        <taxon>Heterotrichea</taxon>
        <taxon>Heterotrichida</taxon>
        <taxon>Stentoridae</taxon>
        <taxon>Stentor</taxon>
    </lineage>
</organism>
<feature type="coiled-coil region" evidence="1">
    <location>
        <begin position="86"/>
        <end position="120"/>
    </location>
</feature>
<protein>
    <submittedName>
        <fullName evidence="2">Uncharacterized protein</fullName>
    </submittedName>
</protein>
<name>A0A1R2D0F9_9CILI</name>
<dbReference type="AlphaFoldDB" id="A0A1R2D0F9"/>
<evidence type="ECO:0000256" key="1">
    <source>
        <dbReference type="SAM" id="Coils"/>
    </source>
</evidence>
<comment type="caution">
    <text evidence="2">The sequence shown here is derived from an EMBL/GenBank/DDBJ whole genome shotgun (WGS) entry which is preliminary data.</text>
</comment>
<gene>
    <name evidence="2" type="ORF">SteCoe_2080</name>
</gene>
<feature type="coiled-coil region" evidence="1">
    <location>
        <begin position="170"/>
        <end position="197"/>
    </location>
</feature>
<evidence type="ECO:0000313" key="3">
    <source>
        <dbReference type="Proteomes" id="UP000187209"/>
    </source>
</evidence>
<reference evidence="2 3" key="1">
    <citation type="submission" date="2016-11" db="EMBL/GenBank/DDBJ databases">
        <title>The macronuclear genome of Stentor coeruleus: a giant cell with tiny introns.</title>
        <authorList>
            <person name="Slabodnick M."/>
            <person name="Ruby J.G."/>
            <person name="Reiff S.B."/>
            <person name="Swart E.C."/>
            <person name="Gosai S."/>
            <person name="Prabakaran S."/>
            <person name="Witkowska E."/>
            <person name="Larue G.E."/>
            <person name="Fisher S."/>
            <person name="Freeman R.M."/>
            <person name="Gunawardena J."/>
            <person name="Chu W."/>
            <person name="Stover N.A."/>
            <person name="Gregory B.D."/>
            <person name="Nowacki M."/>
            <person name="Derisi J."/>
            <person name="Roy S.W."/>
            <person name="Marshall W.F."/>
            <person name="Sood P."/>
        </authorList>
    </citation>
    <scope>NUCLEOTIDE SEQUENCE [LARGE SCALE GENOMIC DNA]</scope>
    <source>
        <strain evidence="2">WM001</strain>
    </source>
</reference>
<accession>A0A1R2D0F9</accession>
<keyword evidence="1" id="KW-0175">Coiled coil</keyword>
<keyword evidence="3" id="KW-1185">Reference proteome</keyword>
<dbReference type="EMBL" id="MPUH01000022">
    <property type="protein sequence ID" value="OMJ94736.1"/>
    <property type="molecule type" value="Genomic_DNA"/>
</dbReference>
<sequence length="205" mass="23757">MQINTFEFTIDDYEQSTKEFEKYVNTIPKKVPIKLTKTNTVGSLVKNYLQKSNFTESQELGMLTNILHSLESWGKHDFKPQSSDKIIKLCERSQELSKQLEQITKKLEIIYEDLEAKTAETNGFTTQQEIEDVIKVLTARLGKDPRAKDNEKILLQIQDLKEIIPLVRYIEKVAGNAEKLEQEKETIKEILEMTVKSYEEIVGKN</sequence>
<evidence type="ECO:0000313" key="2">
    <source>
        <dbReference type="EMBL" id="OMJ94736.1"/>
    </source>
</evidence>